<protein>
    <recommendedName>
        <fullName evidence="4">DUF4367 domain-containing protein</fullName>
    </recommendedName>
</protein>
<proteinExistence type="predicted"/>
<gene>
    <name evidence="2" type="ORF">ACFO3O_21270</name>
</gene>
<dbReference type="Proteomes" id="UP001596043">
    <property type="component" value="Unassembled WGS sequence"/>
</dbReference>
<accession>A0ABV9I207</accession>
<evidence type="ECO:0000313" key="2">
    <source>
        <dbReference type="EMBL" id="MFC4636452.1"/>
    </source>
</evidence>
<keyword evidence="1" id="KW-0732">Signal</keyword>
<name>A0ABV9I207_9FLAO</name>
<sequence>MKNIFILIIVLSAITSSCAQNDNWKILEEKIKRETNICRPCLDKYSNDEIKPLLNILGKDLKTQVFDSLNYNRQISFSFCNNKYKEEGYLDCIYITELKASNESIAMDSYKKLIKIPETTIHYIRPQNWEWIVRGNYIYFLYSNTYKQDSYEFNEIKKIVYEIL</sequence>
<evidence type="ECO:0000256" key="1">
    <source>
        <dbReference type="SAM" id="SignalP"/>
    </source>
</evidence>
<dbReference type="EMBL" id="JBHSFV010000020">
    <property type="protein sequence ID" value="MFC4636452.1"/>
    <property type="molecule type" value="Genomic_DNA"/>
</dbReference>
<comment type="caution">
    <text evidence="2">The sequence shown here is derived from an EMBL/GenBank/DDBJ whole genome shotgun (WGS) entry which is preliminary data.</text>
</comment>
<feature type="chain" id="PRO_5046831563" description="DUF4367 domain-containing protein" evidence="1">
    <location>
        <begin position="20"/>
        <end position="164"/>
    </location>
</feature>
<keyword evidence="3" id="KW-1185">Reference proteome</keyword>
<dbReference type="PROSITE" id="PS51257">
    <property type="entry name" value="PROKAR_LIPOPROTEIN"/>
    <property type="match status" value="1"/>
</dbReference>
<feature type="signal peptide" evidence="1">
    <location>
        <begin position="1"/>
        <end position="19"/>
    </location>
</feature>
<organism evidence="2 3">
    <name type="scientific">Dokdonia ponticola</name>
    <dbReference type="NCBI Taxonomy" id="2041041"/>
    <lineage>
        <taxon>Bacteria</taxon>
        <taxon>Pseudomonadati</taxon>
        <taxon>Bacteroidota</taxon>
        <taxon>Flavobacteriia</taxon>
        <taxon>Flavobacteriales</taxon>
        <taxon>Flavobacteriaceae</taxon>
        <taxon>Dokdonia</taxon>
    </lineage>
</organism>
<evidence type="ECO:0008006" key="4">
    <source>
        <dbReference type="Google" id="ProtNLM"/>
    </source>
</evidence>
<reference evidence="3" key="1">
    <citation type="journal article" date="2019" name="Int. J. Syst. Evol. Microbiol.">
        <title>The Global Catalogue of Microorganisms (GCM) 10K type strain sequencing project: providing services to taxonomists for standard genome sequencing and annotation.</title>
        <authorList>
            <consortium name="The Broad Institute Genomics Platform"/>
            <consortium name="The Broad Institute Genome Sequencing Center for Infectious Disease"/>
            <person name="Wu L."/>
            <person name="Ma J."/>
        </authorList>
    </citation>
    <scope>NUCLEOTIDE SEQUENCE [LARGE SCALE GENOMIC DNA]</scope>
    <source>
        <strain evidence="3">YJ-61-S</strain>
    </source>
</reference>
<evidence type="ECO:0000313" key="3">
    <source>
        <dbReference type="Proteomes" id="UP001596043"/>
    </source>
</evidence>
<dbReference type="RefSeq" id="WP_379982660.1">
    <property type="nucleotide sequence ID" value="NZ_JBHSFV010000020.1"/>
</dbReference>